<comment type="subunit">
    <text evidence="3">The core complex is formed by different alpha and beta chains, binding bacteriochlorophyll molecules, and arranged most probably in tetrameric structures disposed around the reaction center. The non-pigmented gamma chains may constitute additional components.</text>
</comment>
<dbReference type="GO" id="GO:0019684">
    <property type="term" value="P:photosynthesis, light reaction"/>
    <property type="evidence" value="ECO:0007669"/>
    <property type="project" value="InterPro"/>
</dbReference>
<evidence type="ECO:0000256" key="8">
    <source>
        <dbReference type="ARBA" id="ARBA00022692"/>
    </source>
</evidence>
<comment type="subcellular location">
    <subcellularLocation>
        <location evidence="2">Cell inner membrane</location>
        <topology evidence="2">Single-pass type II membrane protein</topology>
    </subcellularLocation>
</comment>
<gene>
    <name evidence="17" type="ORF">HCU73_16590</name>
</gene>
<comment type="function">
    <text evidence="1">Antenna complexes are light-harvesting systems, which transfer the excitation energy to the reaction centers.</text>
</comment>
<evidence type="ECO:0000256" key="7">
    <source>
        <dbReference type="ARBA" id="ARBA00022549"/>
    </source>
</evidence>
<evidence type="ECO:0000256" key="12">
    <source>
        <dbReference type="ARBA" id="ARBA00022989"/>
    </source>
</evidence>
<keyword evidence="9" id="KW-0479">Metal-binding</keyword>
<dbReference type="InterPro" id="IPR002361">
    <property type="entry name" value="Antenna_alpha_CS"/>
</dbReference>
<keyword evidence="11" id="KW-0076">Bacteriochlorophyll</keyword>
<dbReference type="SUPFAM" id="SSF56918">
    <property type="entry name" value="Light-harvesting complex subunits"/>
    <property type="match status" value="1"/>
</dbReference>
<organism evidence="17 18">
    <name type="scientific">Roseicyclus persicicus</name>
    <dbReference type="NCBI Taxonomy" id="2650661"/>
    <lineage>
        <taxon>Bacteria</taxon>
        <taxon>Pseudomonadati</taxon>
        <taxon>Pseudomonadota</taxon>
        <taxon>Alphaproteobacteria</taxon>
        <taxon>Rhodobacterales</taxon>
        <taxon>Roseobacteraceae</taxon>
        <taxon>Roseicyclus</taxon>
    </lineage>
</organism>
<evidence type="ECO:0000256" key="2">
    <source>
        <dbReference type="ARBA" id="ARBA00004249"/>
    </source>
</evidence>
<dbReference type="PROSITE" id="PS00968">
    <property type="entry name" value="ANTENNA_COMP_ALPHA"/>
    <property type="match status" value="1"/>
</dbReference>
<reference evidence="17 18" key="1">
    <citation type="submission" date="2020-04" db="EMBL/GenBank/DDBJ databases">
        <authorList>
            <person name="Yoon J."/>
        </authorList>
    </citation>
    <scope>NUCLEOTIDE SEQUENCE [LARGE SCALE GENOMIC DNA]</scope>
    <source>
        <strain evidence="17 18">KMU-115</strain>
    </source>
</reference>
<keyword evidence="5" id="KW-0148">Chlorophyll</keyword>
<evidence type="ECO:0000256" key="5">
    <source>
        <dbReference type="ARBA" id="ARBA00022494"/>
    </source>
</evidence>
<evidence type="ECO:0000256" key="14">
    <source>
        <dbReference type="ARBA" id="ARBA00023136"/>
    </source>
</evidence>
<evidence type="ECO:0000256" key="11">
    <source>
        <dbReference type="ARBA" id="ARBA00022956"/>
    </source>
</evidence>
<evidence type="ECO:0000256" key="1">
    <source>
        <dbReference type="ARBA" id="ARBA00002455"/>
    </source>
</evidence>
<keyword evidence="6" id="KW-0997">Cell inner membrane</keyword>
<evidence type="ECO:0000256" key="13">
    <source>
        <dbReference type="ARBA" id="ARBA00022991"/>
    </source>
</evidence>
<comment type="caution">
    <text evidence="17">The sequence shown here is derived from an EMBL/GenBank/DDBJ whole genome shotgun (WGS) entry which is preliminary data.</text>
</comment>
<dbReference type="RefSeq" id="WP_168624597.1">
    <property type="nucleotide sequence ID" value="NZ_JAAZQQ010000006.1"/>
</dbReference>
<dbReference type="InterPro" id="IPR000066">
    <property type="entry name" value="Antenna_a/b"/>
</dbReference>
<dbReference type="Gene3D" id="4.10.220.20">
    <property type="entry name" value="Light-harvesting complex"/>
    <property type="match status" value="1"/>
</dbReference>
<dbReference type="InterPro" id="IPR035889">
    <property type="entry name" value="Light-harvesting_complex"/>
</dbReference>
<keyword evidence="4" id="KW-1003">Cell membrane</keyword>
<proteinExistence type="predicted"/>
<keyword evidence="12" id="KW-1133">Transmembrane helix</keyword>
<dbReference type="GO" id="GO:0019866">
    <property type="term" value="C:organelle inner membrane"/>
    <property type="evidence" value="ECO:0007669"/>
    <property type="project" value="InterPro"/>
</dbReference>
<accession>A0A7X6K0T6</accession>
<evidence type="ECO:0000256" key="4">
    <source>
        <dbReference type="ARBA" id="ARBA00022475"/>
    </source>
</evidence>
<dbReference type="GO" id="GO:0005886">
    <property type="term" value="C:plasma membrane"/>
    <property type="evidence" value="ECO:0007669"/>
    <property type="project" value="UniProtKB-SubCell"/>
</dbReference>
<evidence type="ECO:0000256" key="15">
    <source>
        <dbReference type="ARBA" id="ARBA00023243"/>
    </source>
</evidence>
<keyword evidence="13" id="KW-0157">Chromophore</keyword>
<evidence type="ECO:0000313" key="18">
    <source>
        <dbReference type="Proteomes" id="UP000526408"/>
    </source>
</evidence>
<name>A0A7X6K0T6_9RHOB</name>
<dbReference type="Proteomes" id="UP000526408">
    <property type="component" value="Unassembled WGS sequence"/>
</dbReference>
<evidence type="ECO:0000259" key="16">
    <source>
        <dbReference type="Pfam" id="PF00556"/>
    </source>
</evidence>
<dbReference type="EMBL" id="JAAZQQ010000006">
    <property type="protein sequence ID" value="NKX46213.1"/>
    <property type="molecule type" value="Genomic_DNA"/>
</dbReference>
<evidence type="ECO:0000256" key="6">
    <source>
        <dbReference type="ARBA" id="ARBA00022519"/>
    </source>
</evidence>
<keyword evidence="15" id="KW-0437">Light-harvesting polypeptide</keyword>
<evidence type="ECO:0000256" key="10">
    <source>
        <dbReference type="ARBA" id="ARBA00022842"/>
    </source>
</evidence>
<dbReference type="GO" id="GO:0030077">
    <property type="term" value="C:plasma membrane light-harvesting complex"/>
    <property type="evidence" value="ECO:0007669"/>
    <property type="project" value="InterPro"/>
</dbReference>
<feature type="domain" description="Antenna complex alpha/beta subunit" evidence="16">
    <location>
        <begin position="3"/>
        <end position="42"/>
    </location>
</feature>
<keyword evidence="14" id="KW-0472">Membrane</keyword>
<dbReference type="GO" id="GO:0046872">
    <property type="term" value="F:metal ion binding"/>
    <property type="evidence" value="ECO:0007669"/>
    <property type="project" value="UniProtKB-KW"/>
</dbReference>
<keyword evidence="7" id="KW-0042">Antenna complex</keyword>
<dbReference type="GO" id="GO:0042314">
    <property type="term" value="F:bacteriochlorophyll binding"/>
    <property type="evidence" value="ECO:0007669"/>
    <property type="project" value="UniProtKB-KW"/>
</dbReference>
<evidence type="ECO:0000256" key="9">
    <source>
        <dbReference type="ARBA" id="ARBA00022723"/>
    </source>
</evidence>
<sequence>MNNAKMWLVVKPTVGVPLFLGAVAVTSLAVHLSVIGAGVGSWYGPYVTGGGAEGSASLQTEQPVLPASADAAGALPTYIEANADGTQSLRVILPDGRTATLVVDDLTQAALRQ</sequence>
<evidence type="ECO:0000313" key="17">
    <source>
        <dbReference type="EMBL" id="NKX46213.1"/>
    </source>
</evidence>
<keyword evidence="8" id="KW-0812">Transmembrane</keyword>
<protein>
    <submittedName>
        <fullName evidence="17">Light-harvesting protein</fullName>
    </submittedName>
</protein>
<keyword evidence="10" id="KW-0460">Magnesium</keyword>
<dbReference type="AlphaFoldDB" id="A0A7X6K0T6"/>
<keyword evidence="18" id="KW-1185">Reference proteome</keyword>
<evidence type="ECO:0000256" key="3">
    <source>
        <dbReference type="ARBA" id="ARBA00011367"/>
    </source>
</evidence>
<dbReference type="Pfam" id="PF00556">
    <property type="entry name" value="LHC"/>
    <property type="match status" value="1"/>
</dbReference>